<feature type="region of interest" description="Disordered" evidence="1">
    <location>
        <begin position="42"/>
        <end position="62"/>
    </location>
</feature>
<reference evidence="2 3" key="1">
    <citation type="journal article" date="2018" name="Biotechnol. Biofuels">
        <title>Integrative visual omics of the white-rot fungus Polyporus brumalis exposes the biotechnological potential of its oxidative enzymes for delignifying raw plant biomass.</title>
        <authorList>
            <person name="Miyauchi S."/>
            <person name="Rancon A."/>
            <person name="Drula E."/>
            <person name="Hage H."/>
            <person name="Chaduli D."/>
            <person name="Favel A."/>
            <person name="Grisel S."/>
            <person name="Henrissat B."/>
            <person name="Herpoel-Gimbert I."/>
            <person name="Ruiz-Duenas F.J."/>
            <person name="Chevret D."/>
            <person name="Hainaut M."/>
            <person name="Lin J."/>
            <person name="Wang M."/>
            <person name="Pangilinan J."/>
            <person name="Lipzen A."/>
            <person name="Lesage-Meessen L."/>
            <person name="Navarro D."/>
            <person name="Riley R."/>
            <person name="Grigoriev I.V."/>
            <person name="Zhou S."/>
            <person name="Raouche S."/>
            <person name="Rosso M.N."/>
        </authorList>
    </citation>
    <scope>NUCLEOTIDE SEQUENCE [LARGE SCALE GENOMIC DNA]</scope>
    <source>
        <strain evidence="2 3">BRFM 1820</strain>
    </source>
</reference>
<dbReference type="Proteomes" id="UP000256964">
    <property type="component" value="Unassembled WGS sequence"/>
</dbReference>
<evidence type="ECO:0000313" key="2">
    <source>
        <dbReference type="EMBL" id="RDX55575.1"/>
    </source>
</evidence>
<feature type="region of interest" description="Disordered" evidence="1">
    <location>
        <begin position="152"/>
        <end position="174"/>
    </location>
</feature>
<protein>
    <submittedName>
        <fullName evidence="2">Uncharacterized protein</fullName>
    </submittedName>
</protein>
<dbReference type="EMBL" id="KZ857382">
    <property type="protein sequence ID" value="RDX55575.1"/>
    <property type="molecule type" value="Genomic_DNA"/>
</dbReference>
<name>A0A371DST0_9APHY</name>
<proteinExistence type="predicted"/>
<dbReference type="AlphaFoldDB" id="A0A371DST0"/>
<sequence length="174" mass="18837">MLLHNAILSESSGARAFITSTTTTAQGRTPAAGVRVGKHRVERPEMSGPGRRGGPGAKRGHHSVQLTPERWLPHGVHEMILTASQKRVIVYLQRGSFQSTSWPTHAGPPTCQAIRLPARGQWAYSCSKQIVADDTLDDIGSNSSLASGLGLLLKGSNPQGESKDRDRVQRQELR</sequence>
<evidence type="ECO:0000313" key="3">
    <source>
        <dbReference type="Proteomes" id="UP000256964"/>
    </source>
</evidence>
<feature type="compositionally biased region" description="Basic and acidic residues" evidence="1">
    <location>
        <begin position="161"/>
        <end position="174"/>
    </location>
</feature>
<accession>A0A371DST0</accession>
<keyword evidence="3" id="KW-1185">Reference proteome</keyword>
<organism evidence="2 3">
    <name type="scientific">Lentinus brumalis</name>
    <dbReference type="NCBI Taxonomy" id="2498619"/>
    <lineage>
        <taxon>Eukaryota</taxon>
        <taxon>Fungi</taxon>
        <taxon>Dikarya</taxon>
        <taxon>Basidiomycota</taxon>
        <taxon>Agaricomycotina</taxon>
        <taxon>Agaricomycetes</taxon>
        <taxon>Polyporales</taxon>
        <taxon>Polyporaceae</taxon>
        <taxon>Lentinus</taxon>
    </lineage>
</organism>
<gene>
    <name evidence="2" type="ORF">OH76DRAFT_751317</name>
</gene>
<evidence type="ECO:0000256" key="1">
    <source>
        <dbReference type="SAM" id="MobiDB-lite"/>
    </source>
</evidence>